<feature type="domain" description="Ricin B lectin" evidence="2">
    <location>
        <begin position="109"/>
        <end position="235"/>
    </location>
</feature>
<keyword evidence="4" id="KW-1185">Reference proteome</keyword>
<protein>
    <submittedName>
        <fullName evidence="3">RICIN domain-containing protein</fullName>
    </submittedName>
</protein>
<gene>
    <name evidence="3" type="ORF">AB0L16_03040</name>
</gene>
<name>A0ABV3JSZ5_STRON</name>
<dbReference type="Proteomes" id="UP001552594">
    <property type="component" value="Unassembled WGS sequence"/>
</dbReference>
<keyword evidence="1" id="KW-0732">Signal</keyword>
<dbReference type="Gene3D" id="2.80.10.50">
    <property type="match status" value="1"/>
</dbReference>
<reference evidence="3 4" key="1">
    <citation type="submission" date="2024-06" db="EMBL/GenBank/DDBJ databases">
        <title>The Natural Products Discovery Center: Release of the First 8490 Sequenced Strains for Exploring Actinobacteria Biosynthetic Diversity.</title>
        <authorList>
            <person name="Kalkreuter E."/>
            <person name="Kautsar S.A."/>
            <person name="Yang D."/>
            <person name="Bader C.D."/>
            <person name="Teijaro C.N."/>
            <person name="Fluegel L."/>
            <person name="Davis C.M."/>
            <person name="Simpson J.R."/>
            <person name="Lauterbach L."/>
            <person name="Steele A.D."/>
            <person name="Gui C."/>
            <person name="Meng S."/>
            <person name="Li G."/>
            <person name="Viehrig K."/>
            <person name="Ye F."/>
            <person name="Su P."/>
            <person name="Kiefer A.F."/>
            <person name="Nichols A."/>
            <person name="Cepeda A.J."/>
            <person name="Yan W."/>
            <person name="Fan B."/>
            <person name="Jiang Y."/>
            <person name="Adhikari A."/>
            <person name="Zheng C.-J."/>
            <person name="Schuster L."/>
            <person name="Cowan T.M."/>
            <person name="Smanski M.J."/>
            <person name="Chevrette M.G."/>
            <person name="De Carvalho L.P.S."/>
            <person name="Shen B."/>
        </authorList>
    </citation>
    <scope>NUCLEOTIDE SEQUENCE [LARGE SCALE GENOMIC DNA]</scope>
    <source>
        <strain evidence="3 4">NPDC052347</strain>
    </source>
</reference>
<evidence type="ECO:0000313" key="3">
    <source>
        <dbReference type="EMBL" id="MEV5505439.1"/>
    </source>
</evidence>
<evidence type="ECO:0000259" key="2">
    <source>
        <dbReference type="SMART" id="SM00458"/>
    </source>
</evidence>
<dbReference type="SUPFAM" id="SSF50370">
    <property type="entry name" value="Ricin B-like lectins"/>
    <property type="match status" value="1"/>
</dbReference>
<comment type="caution">
    <text evidence="3">The sequence shown here is derived from an EMBL/GenBank/DDBJ whole genome shotgun (WGS) entry which is preliminary data.</text>
</comment>
<feature type="signal peptide" evidence="1">
    <location>
        <begin position="1"/>
        <end position="27"/>
    </location>
</feature>
<dbReference type="PROSITE" id="PS50231">
    <property type="entry name" value="RICIN_B_LECTIN"/>
    <property type="match status" value="1"/>
</dbReference>
<dbReference type="Pfam" id="PF00652">
    <property type="entry name" value="Ricin_B_lectin"/>
    <property type="match status" value="1"/>
</dbReference>
<accession>A0ABV3JSZ5</accession>
<dbReference type="EMBL" id="JBFAUK010000002">
    <property type="protein sequence ID" value="MEV5505439.1"/>
    <property type="molecule type" value="Genomic_DNA"/>
</dbReference>
<proteinExistence type="predicted"/>
<evidence type="ECO:0000256" key="1">
    <source>
        <dbReference type="SAM" id="SignalP"/>
    </source>
</evidence>
<evidence type="ECO:0000313" key="4">
    <source>
        <dbReference type="Proteomes" id="UP001552594"/>
    </source>
</evidence>
<dbReference type="InterPro" id="IPR000772">
    <property type="entry name" value="Ricin_B_lectin"/>
</dbReference>
<dbReference type="RefSeq" id="WP_109278605.1">
    <property type="nucleotide sequence ID" value="NZ_JBFAUK010000002.1"/>
</dbReference>
<feature type="chain" id="PRO_5045964777" evidence="1">
    <location>
        <begin position="28"/>
        <end position="236"/>
    </location>
</feature>
<organism evidence="3 4">
    <name type="scientific">Streptomyces orinoci</name>
    <name type="common">Streptoverticillium orinoci</name>
    <dbReference type="NCBI Taxonomy" id="67339"/>
    <lineage>
        <taxon>Bacteria</taxon>
        <taxon>Bacillati</taxon>
        <taxon>Actinomycetota</taxon>
        <taxon>Actinomycetes</taxon>
        <taxon>Kitasatosporales</taxon>
        <taxon>Streptomycetaceae</taxon>
        <taxon>Streptomyces</taxon>
    </lineage>
</organism>
<dbReference type="SMART" id="SM00458">
    <property type="entry name" value="RICIN"/>
    <property type="match status" value="1"/>
</dbReference>
<dbReference type="CDD" id="cd23451">
    <property type="entry name" value="beta-trefoil_Ricin_laminarinase"/>
    <property type="match status" value="1"/>
</dbReference>
<dbReference type="InterPro" id="IPR035992">
    <property type="entry name" value="Ricin_B-like_lectins"/>
</dbReference>
<sequence>MRRTAAALLTALLAVLGAIALPATARADAPGNCTTHHEGPAAFASCTEVPEGTMWQAQVACFYLIGDQPVTYWATGNVVTGNGTSSALCGYPHSWATKTIRPVVVGVAGRQGRLVGYGDKCVDVRHGRAKLANAVQIHDCNGTAAQWWTLGVDHSVRALGMCLNVVWGRSENGTKVEIYDCVGSPGEQWIPQDDGSLKNVLTGKCLDDLGFSTDNDTQLGIWDCNGLPNQKWVLTP</sequence>